<dbReference type="Pfam" id="PF06645">
    <property type="entry name" value="SPC12"/>
    <property type="match status" value="1"/>
</dbReference>
<comment type="function">
    <text evidence="8">Component of the signal peptidase complex (SPC) which catalyzes the cleavage of N-terminal signal sequences from nascent proteins as they are translocated into the lumen of the endoplasmic reticulum. Dispensable for SPC enzymatic activity.</text>
</comment>
<dbReference type="EMBL" id="ML210166">
    <property type="protein sequence ID" value="TFK27273.1"/>
    <property type="molecule type" value="Genomic_DNA"/>
</dbReference>
<feature type="transmembrane region" description="Helical" evidence="9">
    <location>
        <begin position="25"/>
        <end position="44"/>
    </location>
</feature>
<evidence type="ECO:0000256" key="9">
    <source>
        <dbReference type="SAM" id="Phobius"/>
    </source>
</evidence>
<dbReference type="OrthoDB" id="263893at2759"/>
<keyword evidence="11" id="KW-1185">Reference proteome</keyword>
<comment type="subcellular location">
    <subcellularLocation>
        <location evidence="1">Endoplasmic reticulum membrane</location>
        <topology evidence="1">Multi-pass membrane protein</topology>
    </subcellularLocation>
</comment>
<evidence type="ECO:0000256" key="3">
    <source>
        <dbReference type="ARBA" id="ARBA00017059"/>
    </source>
</evidence>
<organism evidence="10 11">
    <name type="scientific">Coprinopsis marcescibilis</name>
    <name type="common">Agaric fungus</name>
    <name type="synonym">Psathyrella marcescibilis</name>
    <dbReference type="NCBI Taxonomy" id="230819"/>
    <lineage>
        <taxon>Eukaryota</taxon>
        <taxon>Fungi</taxon>
        <taxon>Dikarya</taxon>
        <taxon>Basidiomycota</taxon>
        <taxon>Agaricomycotina</taxon>
        <taxon>Agaricomycetes</taxon>
        <taxon>Agaricomycetidae</taxon>
        <taxon>Agaricales</taxon>
        <taxon>Agaricineae</taxon>
        <taxon>Psathyrellaceae</taxon>
        <taxon>Coprinopsis</taxon>
    </lineage>
</organism>
<protein>
    <recommendedName>
        <fullName evidence="3">Signal peptidase complex subunit 1</fullName>
    </recommendedName>
</protein>
<dbReference type="PANTHER" id="PTHR13202:SF0">
    <property type="entry name" value="SIGNAL PEPTIDASE COMPLEX SUBUNIT 1"/>
    <property type="match status" value="1"/>
</dbReference>
<name>A0A5C3L3X9_COPMA</name>
<evidence type="ECO:0000313" key="10">
    <source>
        <dbReference type="EMBL" id="TFK27273.1"/>
    </source>
</evidence>
<evidence type="ECO:0000256" key="5">
    <source>
        <dbReference type="ARBA" id="ARBA00022824"/>
    </source>
</evidence>
<dbReference type="Proteomes" id="UP000307440">
    <property type="component" value="Unassembled WGS sequence"/>
</dbReference>
<evidence type="ECO:0000313" key="11">
    <source>
        <dbReference type="Proteomes" id="UP000307440"/>
    </source>
</evidence>
<sequence>MSSNVLADLLEGKIDFVGQNLVEQIAKTVLIAGAVVSFIAGFAAQNLRVTFGLYAVIVLILAVVVLPPWPMFNQHPVKWLPAASSPSDSKSSK</sequence>
<keyword evidence="5" id="KW-0256">Endoplasmic reticulum</keyword>
<feature type="transmembrane region" description="Helical" evidence="9">
    <location>
        <begin position="51"/>
        <end position="69"/>
    </location>
</feature>
<dbReference type="GO" id="GO:0005787">
    <property type="term" value="C:signal peptidase complex"/>
    <property type="evidence" value="ECO:0007669"/>
    <property type="project" value="InterPro"/>
</dbReference>
<evidence type="ECO:0000256" key="1">
    <source>
        <dbReference type="ARBA" id="ARBA00004477"/>
    </source>
</evidence>
<evidence type="ECO:0000256" key="6">
    <source>
        <dbReference type="ARBA" id="ARBA00022989"/>
    </source>
</evidence>
<keyword evidence="6 9" id="KW-1133">Transmembrane helix</keyword>
<dbReference type="GO" id="GO:0045047">
    <property type="term" value="P:protein targeting to ER"/>
    <property type="evidence" value="ECO:0007669"/>
    <property type="project" value="TreeGrafter"/>
</dbReference>
<reference evidence="10 11" key="1">
    <citation type="journal article" date="2019" name="Nat. Ecol. Evol.">
        <title>Megaphylogeny resolves global patterns of mushroom evolution.</title>
        <authorList>
            <person name="Varga T."/>
            <person name="Krizsan K."/>
            <person name="Foldi C."/>
            <person name="Dima B."/>
            <person name="Sanchez-Garcia M."/>
            <person name="Sanchez-Ramirez S."/>
            <person name="Szollosi G.J."/>
            <person name="Szarkandi J.G."/>
            <person name="Papp V."/>
            <person name="Albert L."/>
            <person name="Andreopoulos W."/>
            <person name="Angelini C."/>
            <person name="Antonin V."/>
            <person name="Barry K.W."/>
            <person name="Bougher N.L."/>
            <person name="Buchanan P."/>
            <person name="Buyck B."/>
            <person name="Bense V."/>
            <person name="Catcheside P."/>
            <person name="Chovatia M."/>
            <person name="Cooper J."/>
            <person name="Damon W."/>
            <person name="Desjardin D."/>
            <person name="Finy P."/>
            <person name="Geml J."/>
            <person name="Haridas S."/>
            <person name="Hughes K."/>
            <person name="Justo A."/>
            <person name="Karasinski D."/>
            <person name="Kautmanova I."/>
            <person name="Kiss B."/>
            <person name="Kocsube S."/>
            <person name="Kotiranta H."/>
            <person name="LaButti K.M."/>
            <person name="Lechner B.E."/>
            <person name="Liimatainen K."/>
            <person name="Lipzen A."/>
            <person name="Lukacs Z."/>
            <person name="Mihaltcheva S."/>
            <person name="Morgado L.N."/>
            <person name="Niskanen T."/>
            <person name="Noordeloos M.E."/>
            <person name="Ohm R.A."/>
            <person name="Ortiz-Santana B."/>
            <person name="Ovrebo C."/>
            <person name="Racz N."/>
            <person name="Riley R."/>
            <person name="Savchenko A."/>
            <person name="Shiryaev A."/>
            <person name="Soop K."/>
            <person name="Spirin V."/>
            <person name="Szebenyi C."/>
            <person name="Tomsovsky M."/>
            <person name="Tulloss R.E."/>
            <person name="Uehling J."/>
            <person name="Grigoriev I.V."/>
            <person name="Vagvolgyi C."/>
            <person name="Papp T."/>
            <person name="Martin F.M."/>
            <person name="Miettinen O."/>
            <person name="Hibbett D.S."/>
            <person name="Nagy L.G."/>
        </authorList>
    </citation>
    <scope>NUCLEOTIDE SEQUENCE [LARGE SCALE GENOMIC DNA]</scope>
    <source>
        <strain evidence="10 11">CBS 121175</strain>
    </source>
</reference>
<gene>
    <name evidence="10" type="ORF">FA15DRAFT_666571</name>
</gene>
<accession>A0A5C3L3X9</accession>
<dbReference type="PANTHER" id="PTHR13202">
    <property type="entry name" value="MICROSOMAL SIGNAL PEPTIDASE 12 KDA SUBUNIT"/>
    <property type="match status" value="1"/>
</dbReference>
<keyword evidence="4 9" id="KW-0812">Transmembrane</keyword>
<dbReference type="GO" id="GO:0006465">
    <property type="term" value="P:signal peptide processing"/>
    <property type="evidence" value="ECO:0007669"/>
    <property type="project" value="InterPro"/>
</dbReference>
<evidence type="ECO:0000256" key="7">
    <source>
        <dbReference type="ARBA" id="ARBA00023136"/>
    </source>
</evidence>
<proteinExistence type="inferred from homology"/>
<keyword evidence="7 9" id="KW-0472">Membrane</keyword>
<dbReference type="InterPro" id="IPR009542">
    <property type="entry name" value="Spc1/SPCS1"/>
</dbReference>
<evidence type="ECO:0000256" key="4">
    <source>
        <dbReference type="ARBA" id="ARBA00022692"/>
    </source>
</evidence>
<comment type="similarity">
    <text evidence="2">Belongs to the SPCS1 family.</text>
</comment>
<dbReference type="AlphaFoldDB" id="A0A5C3L3X9"/>
<evidence type="ECO:0000256" key="8">
    <source>
        <dbReference type="ARBA" id="ARBA00045204"/>
    </source>
</evidence>
<dbReference type="STRING" id="230819.A0A5C3L3X9"/>
<evidence type="ECO:0000256" key="2">
    <source>
        <dbReference type="ARBA" id="ARBA00005245"/>
    </source>
</evidence>